<dbReference type="EMBL" id="GANO01004709">
    <property type="protein sequence ID" value="JAB55162.1"/>
    <property type="molecule type" value="mRNA"/>
</dbReference>
<dbReference type="GO" id="GO:0004519">
    <property type="term" value="F:endonuclease activity"/>
    <property type="evidence" value="ECO:0007669"/>
    <property type="project" value="UniProtKB-KW"/>
</dbReference>
<evidence type="ECO:0000259" key="2">
    <source>
        <dbReference type="PROSITE" id="PS50828"/>
    </source>
</evidence>
<feature type="region of interest" description="Disordered" evidence="1">
    <location>
        <begin position="348"/>
        <end position="368"/>
    </location>
</feature>
<dbReference type="Pfam" id="PF01713">
    <property type="entry name" value="Smr"/>
    <property type="match status" value="1"/>
</dbReference>
<reference evidence="3" key="1">
    <citation type="journal article" date="2014" name="Insect Biochem. Mol. Biol.">
        <title>An insight into the sialome of the frog biting fly, Corethrella appendiculata.</title>
        <authorList>
            <person name="Ribeiro J.M.C."/>
            <person name="Chagas A.C."/>
            <person name="Pham V.M."/>
            <person name="Lounibos L.P."/>
            <person name="Calvo E."/>
        </authorList>
    </citation>
    <scope>NUCLEOTIDE SEQUENCE</scope>
    <source>
        <tissue evidence="3">Salivary glands</tissue>
    </source>
</reference>
<feature type="non-terminal residue" evidence="3">
    <location>
        <position position="1"/>
    </location>
</feature>
<feature type="compositionally biased region" description="Polar residues" evidence="1">
    <location>
        <begin position="475"/>
        <end position="495"/>
    </location>
</feature>
<proteinExistence type="evidence at transcript level"/>
<feature type="compositionally biased region" description="Polar residues" evidence="1">
    <location>
        <begin position="352"/>
        <end position="368"/>
    </location>
</feature>
<dbReference type="GO" id="GO:0005634">
    <property type="term" value="C:nucleus"/>
    <property type="evidence" value="ECO:0007669"/>
    <property type="project" value="TreeGrafter"/>
</dbReference>
<dbReference type="CDD" id="cd14279">
    <property type="entry name" value="CUE"/>
    <property type="match status" value="1"/>
</dbReference>
<dbReference type="PANTHER" id="PTHR46535">
    <property type="entry name" value="NEDD4-BINDING PROTEIN 2"/>
    <property type="match status" value="1"/>
</dbReference>
<dbReference type="SUPFAM" id="SSF160443">
    <property type="entry name" value="SMR domain-like"/>
    <property type="match status" value="1"/>
</dbReference>
<name>U5EPG0_9DIPT</name>
<dbReference type="AlphaFoldDB" id="U5EPG0"/>
<dbReference type="Pfam" id="PF08590">
    <property type="entry name" value="DUF1771"/>
    <property type="match status" value="1"/>
</dbReference>
<dbReference type="InterPro" id="IPR027417">
    <property type="entry name" value="P-loop_NTPase"/>
</dbReference>
<feature type="region of interest" description="Disordered" evidence="1">
    <location>
        <begin position="443"/>
        <end position="495"/>
    </location>
</feature>
<dbReference type="PROSITE" id="PS50828">
    <property type="entry name" value="SMR"/>
    <property type="match status" value="1"/>
</dbReference>
<dbReference type="InterPro" id="IPR002625">
    <property type="entry name" value="Smr_dom"/>
</dbReference>
<dbReference type="SMART" id="SM01162">
    <property type="entry name" value="DUF1771"/>
    <property type="match status" value="1"/>
</dbReference>
<dbReference type="InterPro" id="IPR052772">
    <property type="entry name" value="Endo/PolyKinase_Domain-Protein"/>
</dbReference>
<dbReference type="Gene3D" id="1.10.8.10">
    <property type="entry name" value="DNA helicase RuvA subunit, C-terminal domain"/>
    <property type="match status" value="1"/>
</dbReference>
<protein>
    <submittedName>
        <fullName evidence="3">Putative endonuclease</fullName>
    </submittedName>
</protein>
<keyword evidence="3" id="KW-0378">Hydrolase</keyword>
<feature type="region of interest" description="Disordered" evidence="1">
    <location>
        <begin position="902"/>
        <end position="928"/>
    </location>
</feature>
<accession>U5EPG0</accession>
<dbReference type="Gene3D" id="3.30.1370.110">
    <property type="match status" value="1"/>
</dbReference>
<dbReference type="SUPFAM" id="SSF52540">
    <property type="entry name" value="P-loop containing nucleoside triphosphate hydrolases"/>
    <property type="match status" value="1"/>
</dbReference>
<feature type="compositionally biased region" description="Basic and acidic residues" evidence="1">
    <location>
        <begin position="903"/>
        <end position="913"/>
    </location>
</feature>
<evidence type="ECO:0000313" key="3">
    <source>
        <dbReference type="EMBL" id="JAB55162.1"/>
    </source>
</evidence>
<dbReference type="InterPro" id="IPR036063">
    <property type="entry name" value="Smr_dom_sf"/>
</dbReference>
<dbReference type="Pfam" id="PF13671">
    <property type="entry name" value="AAA_33"/>
    <property type="match status" value="1"/>
</dbReference>
<keyword evidence="3" id="KW-0255">Endonuclease</keyword>
<dbReference type="PANTHER" id="PTHR46535:SF1">
    <property type="entry name" value="NEDD4-BINDING PROTEIN 2"/>
    <property type="match status" value="1"/>
</dbReference>
<dbReference type="InterPro" id="IPR013899">
    <property type="entry name" value="DUF1771"/>
</dbReference>
<evidence type="ECO:0000256" key="1">
    <source>
        <dbReference type="SAM" id="MobiDB-lite"/>
    </source>
</evidence>
<dbReference type="SMART" id="SM00463">
    <property type="entry name" value="SMR"/>
    <property type="match status" value="1"/>
</dbReference>
<feature type="domain" description="Smr" evidence="2">
    <location>
        <begin position="1012"/>
        <end position="1092"/>
    </location>
</feature>
<sequence>LFGDNFSTEEIIETYKENCDLQTTIDYLLNYNNNNNNAEAKSVEAQTPSRGAIKKDPTKYQTYDENYTFSSFLKGGNNKFVQPPSVSTLKPVKIQQLPHNFANTVDIINKGYRVMVILRGGPGSGKSTIGQQIVDQTVKGNYRNHIFSADDYFLIDGQYKYDSERIEQAHKFNQNAVVTKSREGWSPIIIDNTNLKLWEMFVYVRIGVDAGYYIEIMEPCTEWKNSPRILAQKNTHNVPLQKIKIMLSNYEKVNGAAELLKILKLEHHLELEPKIRHFPVFETDLLLQQSDSNPRDSNSFLMIENKADAISHQESEWIQNWDKEFSGEKSSKFMENKSLDEIEIPKPPRFENVQSNNVTPTHNPVKNQTENWETFTDDWNVEKPIVEKSGFNEDEAENTPKPKRFEVPKAPIWTKYEEGFWIYPAESKSEEAKTVNENIESSAAAENWTPFDDNSQDFLVKPKPNETEKIPIAETTATETDQTSPKPKRSLYNNESGDLDLKSLLLAEHPKKPETITSNADAMDWNVSEKVVLEKHCRGCVNENQAFAAIRSIYTNVPADYLWDLFEKCNGDADWTINLLLEEQKINNFETLTTESSNRKDVFTLQVHLMRNHIFSVSNNFDQWETANEATTSAFNSPKNTNNRKAKKTNLIESDLKGEIEKCFTLSNEHYSNHVNKIRNLRYGVTSNDLKLESDEGEESQAIPPNTNPPSDELIQINLGRELIGQLHLLFSTQEFQSDFKIETMENLQTNVFMSKQMAEELYRLWMEALYNQNEEIRQKVIKDDAILAQQLSAKEKYPILFKELPADGTPNLKDIIEMEYALSAYKSEMNEWKEQTPSDLAAKLTRQKLVEMFPEIDKELLYEILAAHNYNFNETVTAVMHSTAELRAKIARENELLNQQLESERIKNERNSSNRSSPKRTSKDPMNTEDLICSVLRDVEEYRNLASHHTELKQECHRKATNAVQRGIPGVAQYYYQIANLHRSKIDVYNHKASNCIMEVHKLTQNDSDILDLHYLHSEEALSCVELFLSEHAQKLKRLPLHFKDVFIITGRGLHSSAGFPVLKNRVKQFLKDKALKFTELNPGFLKVKLYNNVDLERIFEIN</sequence>
<organism evidence="3">
    <name type="scientific">Corethrella appendiculata</name>
    <dbReference type="NCBI Taxonomy" id="1370023"/>
    <lineage>
        <taxon>Eukaryota</taxon>
        <taxon>Metazoa</taxon>
        <taxon>Ecdysozoa</taxon>
        <taxon>Arthropoda</taxon>
        <taxon>Hexapoda</taxon>
        <taxon>Insecta</taxon>
        <taxon>Pterygota</taxon>
        <taxon>Neoptera</taxon>
        <taxon>Endopterygota</taxon>
        <taxon>Diptera</taxon>
        <taxon>Nematocera</taxon>
        <taxon>Culicoidea</taxon>
        <taxon>Chaoboridae</taxon>
        <taxon>Corethrella</taxon>
    </lineage>
</organism>
<dbReference type="Gene3D" id="3.40.50.300">
    <property type="entry name" value="P-loop containing nucleotide triphosphate hydrolases"/>
    <property type="match status" value="1"/>
</dbReference>
<keyword evidence="3" id="KW-0540">Nuclease</keyword>